<evidence type="ECO:0000256" key="2">
    <source>
        <dbReference type="SAM" id="MobiDB-lite"/>
    </source>
</evidence>
<evidence type="ECO:0000256" key="1">
    <source>
        <dbReference type="SAM" id="Coils"/>
    </source>
</evidence>
<name>A0A9N8MCX5_9BASI</name>
<proteinExistence type="predicted"/>
<feature type="region of interest" description="Disordered" evidence="2">
    <location>
        <begin position="77"/>
        <end position="174"/>
    </location>
</feature>
<dbReference type="EMBL" id="CAJHJF010006694">
    <property type="protein sequence ID" value="CAD6958394.1"/>
    <property type="molecule type" value="Genomic_DNA"/>
</dbReference>
<dbReference type="Proteomes" id="UP000836404">
    <property type="component" value="Unassembled WGS sequence"/>
</dbReference>
<evidence type="ECO:0000313" key="3">
    <source>
        <dbReference type="EMBL" id="CAD6958394.1"/>
    </source>
</evidence>
<gene>
    <name evidence="3" type="ORF">JKILLFL_G4164</name>
</gene>
<feature type="compositionally biased region" description="Low complexity" evidence="2">
    <location>
        <begin position="136"/>
        <end position="148"/>
    </location>
</feature>
<reference evidence="3 4" key="1">
    <citation type="submission" date="2020-10" db="EMBL/GenBank/DDBJ databases">
        <authorList>
            <person name="Sedaghatjoo S."/>
        </authorList>
    </citation>
    <scope>NUCLEOTIDE SEQUENCE [LARGE SCALE GENOMIC DNA]</scope>
    <source>
        <strain evidence="3 4">LLFL</strain>
    </source>
</reference>
<organism evidence="3 4">
    <name type="scientific">Tilletia laevis</name>
    <dbReference type="NCBI Taxonomy" id="157183"/>
    <lineage>
        <taxon>Eukaryota</taxon>
        <taxon>Fungi</taxon>
        <taxon>Dikarya</taxon>
        <taxon>Basidiomycota</taxon>
        <taxon>Ustilaginomycotina</taxon>
        <taxon>Exobasidiomycetes</taxon>
        <taxon>Tilletiales</taxon>
        <taxon>Tilletiaceae</taxon>
        <taxon>Tilletia</taxon>
    </lineage>
</organism>
<dbReference type="AlphaFoldDB" id="A0A9N8MCX5"/>
<keyword evidence="1" id="KW-0175">Coiled coil</keyword>
<feature type="coiled-coil region" evidence="1">
    <location>
        <begin position="328"/>
        <end position="355"/>
    </location>
</feature>
<feature type="compositionally biased region" description="Low complexity" evidence="2">
    <location>
        <begin position="99"/>
        <end position="108"/>
    </location>
</feature>
<protein>
    <submittedName>
        <fullName evidence="3">Uncharacterized protein</fullName>
    </submittedName>
</protein>
<sequence>MLEAAELSIQLYNEGQPDVAARIRAIYQTHKNEEENPQAAHFRALEVSTDRLAEDIRDELILVHNLLTTWTDTHERLGRTPWSSSEEDDARSPAPPAPAATGPASSTSRHAEKRRVEASPPRQGQPAEKRSRVVEEPSASEPEAAVPRPDGKRKAVTIHRGVSSSEGAGSLRPPKKTVKKVADLEFVPLWLLSKDACRRAAEKETVFKKPMIQNSDGTFVEADEACPDGYVQEGDLDWILWNECTKMQETLMAEHDVDENVQQMFKKAHHAVFNHNLAESQRAALQKYYAWNRSTWCRRYQLIVNSGSEDPIFDLAVVDSADLDVYVREEETRARQEQKAKLAAMQAKMDQLVAVATVRQPETYTPPARSSNPPPSSSRKPKTKRTGDRSSFRTEIAGVASTARPYACARCGGRALHDVGRCEKTHFAKPSCATYETITRRDKADGPLIFKDTGTVVCLNFNGGRACNYKGCPGHRCSLCGVSSHGAQACGRSE</sequence>
<accession>A0A9N8MCX5</accession>
<comment type="caution">
    <text evidence="3">The sequence shown here is derived from an EMBL/GenBank/DDBJ whole genome shotgun (WGS) entry which is preliminary data.</text>
</comment>
<keyword evidence="4" id="KW-1185">Reference proteome</keyword>
<evidence type="ECO:0000313" key="4">
    <source>
        <dbReference type="Proteomes" id="UP000836404"/>
    </source>
</evidence>
<feature type="region of interest" description="Disordered" evidence="2">
    <location>
        <begin position="361"/>
        <end position="394"/>
    </location>
</feature>